<evidence type="ECO:0000259" key="2">
    <source>
        <dbReference type="Pfam" id="PF00501"/>
    </source>
</evidence>
<feature type="domain" description="AMP-binding enzyme C-terminal" evidence="3">
    <location>
        <begin position="410"/>
        <end position="456"/>
    </location>
</feature>
<evidence type="ECO:0000259" key="3">
    <source>
        <dbReference type="Pfam" id="PF13193"/>
    </source>
</evidence>
<evidence type="ECO:0000313" key="4">
    <source>
        <dbReference type="EMBL" id="MDP4302917.1"/>
    </source>
</evidence>
<dbReference type="EMBL" id="JAUZEE010000017">
    <property type="protein sequence ID" value="MDP4302917.1"/>
    <property type="molecule type" value="Genomic_DNA"/>
</dbReference>
<comment type="similarity">
    <text evidence="1">Belongs to the ATP-dependent AMP-binding enzyme family.</text>
</comment>
<dbReference type="Gene3D" id="3.30.300.30">
    <property type="match status" value="1"/>
</dbReference>
<dbReference type="PANTHER" id="PTHR43201:SF8">
    <property type="entry name" value="ACYL-COA SYNTHETASE FAMILY MEMBER 3"/>
    <property type="match status" value="1"/>
</dbReference>
<dbReference type="SUPFAM" id="SSF56801">
    <property type="entry name" value="Acetyl-CoA synthetase-like"/>
    <property type="match status" value="1"/>
</dbReference>
<proteinExistence type="inferred from homology"/>
<organism evidence="4 5">
    <name type="scientific">Leptothrix discophora</name>
    <dbReference type="NCBI Taxonomy" id="89"/>
    <lineage>
        <taxon>Bacteria</taxon>
        <taxon>Pseudomonadati</taxon>
        <taxon>Pseudomonadota</taxon>
        <taxon>Betaproteobacteria</taxon>
        <taxon>Burkholderiales</taxon>
        <taxon>Sphaerotilaceae</taxon>
        <taxon>Leptothrix</taxon>
    </lineage>
</organism>
<dbReference type="InterPro" id="IPR000873">
    <property type="entry name" value="AMP-dep_synth/lig_dom"/>
</dbReference>
<dbReference type="PANTHER" id="PTHR43201">
    <property type="entry name" value="ACYL-COA SYNTHETASE"/>
    <property type="match status" value="1"/>
</dbReference>
<name>A0ABT9G8W5_LEPDI</name>
<reference evidence="4 5" key="1">
    <citation type="submission" date="2023-08" db="EMBL/GenBank/DDBJ databases">
        <authorList>
            <person name="Roldan D.M."/>
            <person name="Menes R.J."/>
        </authorList>
    </citation>
    <scope>NUCLEOTIDE SEQUENCE [LARGE SCALE GENOMIC DNA]</scope>
    <source>
        <strain evidence="4 5">CCM 2812</strain>
    </source>
</reference>
<dbReference type="InterPro" id="IPR042099">
    <property type="entry name" value="ANL_N_sf"/>
</dbReference>
<gene>
    <name evidence="4" type="ORF">Q8X39_19950</name>
</gene>
<dbReference type="Proteomes" id="UP001235760">
    <property type="component" value="Unassembled WGS sequence"/>
</dbReference>
<sequence>MAVALDAAGDLALLAGDSLDAPLAWCAGQPITRRQYLADVAALAGRWKPRGPVLALTGDRYRFALTLGACLAYGQPGLLPPNHTPDMLARLTRLFPGASALADAPALDEARIGGLPALDYAELLAASIDPPPDDATPRLDALLALAPDRVVAQVLTSGSTGAPMPHPKVWDRLVLNIAAEARRVAEHLGRPDLRGVVLVGTVPPHHMYGFESTVLLAMRGGASFATERPFFPAEIAEVLAALPRPRVLVTTPFHLKNLLDAGLALPPVDLVISATAPLSPQMAARAEAALQGPLMEIYGCTEAGQVATRRSTAGPEWTTFDGLTLSGDGTEAVVQGGHVQQPTPLADVLEVIDARRFRLLGRSNDLINIAGKRSSLSHLNFHLNSIEGVRDGAVWLPPGDAVDGVEAVVRLTAFVVPEPGLTREHLLARLRERVDAAFLPRPIVFVDSLPRDPTGKLPAGRLAELAAHRKR</sequence>
<evidence type="ECO:0000256" key="1">
    <source>
        <dbReference type="ARBA" id="ARBA00006432"/>
    </source>
</evidence>
<protein>
    <submittedName>
        <fullName evidence="4">AMP-binding protein</fullName>
    </submittedName>
</protein>
<dbReference type="Pfam" id="PF13193">
    <property type="entry name" value="AMP-binding_C"/>
    <property type="match status" value="1"/>
</dbReference>
<dbReference type="InterPro" id="IPR025110">
    <property type="entry name" value="AMP-bd_C"/>
</dbReference>
<evidence type="ECO:0000313" key="5">
    <source>
        <dbReference type="Proteomes" id="UP001235760"/>
    </source>
</evidence>
<comment type="caution">
    <text evidence="4">The sequence shown here is derived from an EMBL/GenBank/DDBJ whole genome shotgun (WGS) entry which is preliminary data.</text>
</comment>
<dbReference type="Gene3D" id="3.40.50.12780">
    <property type="entry name" value="N-terminal domain of ligase-like"/>
    <property type="match status" value="1"/>
</dbReference>
<keyword evidence="5" id="KW-1185">Reference proteome</keyword>
<accession>A0ABT9G8W5</accession>
<dbReference type="Pfam" id="PF00501">
    <property type="entry name" value="AMP-binding"/>
    <property type="match status" value="1"/>
</dbReference>
<dbReference type="RefSeq" id="WP_305751455.1">
    <property type="nucleotide sequence ID" value="NZ_JAUZEE010000017.1"/>
</dbReference>
<feature type="domain" description="AMP-dependent synthetase/ligase" evidence="2">
    <location>
        <begin position="142"/>
        <end position="318"/>
    </location>
</feature>
<dbReference type="InterPro" id="IPR045851">
    <property type="entry name" value="AMP-bd_C_sf"/>
</dbReference>